<evidence type="ECO:0000313" key="4">
    <source>
        <dbReference type="EMBL" id="KAK2151070.1"/>
    </source>
</evidence>
<dbReference type="InterPro" id="IPR036873">
    <property type="entry name" value="Rhodanese-like_dom_sf"/>
</dbReference>
<dbReference type="Proteomes" id="UP001208570">
    <property type="component" value="Unassembled WGS sequence"/>
</dbReference>
<evidence type="ECO:0000259" key="3">
    <source>
        <dbReference type="PROSITE" id="PS50206"/>
    </source>
</evidence>
<feature type="domain" description="Rhodanese" evidence="3">
    <location>
        <begin position="16"/>
        <end position="133"/>
    </location>
</feature>
<dbReference type="Gene3D" id="3.40.250.10">
    <property type="entry name" value="Rhodanese-like domain"/>
    <property type="match status" value="2"/>
</dbReference>
<evidence type="ECO:0000256" key="1">
    <source>
        <dbReference type="ARBA" id="ARBA00022679"/>
    </source>
</evidence>
<dbReference type="InterPro" id="IPR001763">
    <property type="entry name" value="Rhodanese-like_dom"/>
</dbReference>
<dbReference type="SMART" id="SM00450">
    <property type="entry name" value="RHOD"/>
    <property type="match status" value="2"/>
</dbReference>
<feature type="domain" description="Rhodanese" evidence="3">
    <location>
        <begin position="171"/>
        <end position="275"/>
    </location>
</feature>
<dbReference type="SUPFAM" id="SSF52821">
    <property type="entry name" value="Rhodanese/Cell cycle control phosphatase"/>
    <property type="match status" value="2"/>
</dbReference>
<dbReference type="Pfam" id="PF00581">
    <property type="entry name" value="Rhodanese"/>
    <property type="match status" value="2"/>
</dbReference>
<evidence type="ECO:0000313" key="5">
    <source>
        <dbReference type="Proteomes" id="UP001208570"/>
    </source>
</evidence>
<name>A0AAD9JET7_9ANNE</name>
<dbReference type="CDD" id="cd01448">
    <property type="entry name" value="TST_Repeat_1"/>
    <property type="match status" value="1"/>
</dbReference>
<dbReference type="GO" id="GO:0004792">
    <property type="term" value="F:thiosulfate-cyanide sulfurtransferase activity"/>
    <property type="evidence" value="ECO:0007669"/>
    <property type="project" value="InterPro"/>
</dbReference>
<comment type="caution">
    <text evidence="4">The sequence shown here is derived from an EMBL/GenBank/DDBJ whole genome shotgun (WGS) entry which is preliminary data.</text>
</comment>
<keyword evidence="2" id="KW-0677">Repeat</keyword>
<sequence>MSVVTADWLKEQFIIKQSDVVVLDVTWYSAKDAFQDFLLKHIPGAQKFDIMKDVQNTELFPRNVPDPESFQCQAKQVGVNNGSHVVVYDNTPFCGYFVGSRAWWLFKLHGHDKVSILDGGIKSWEQGGYPVSTHIEYPMPGNFDVKMNLSLKKSHSDMVDNLSTRCYQVCDTRAYADFCGSPNDPWTGHYPGAVSMNLATTLIDKDNNRLHRVEKLCQIFKEHNVDLNKPIVGMCKSGMSSCTAAFVARLCGATDVAVYLGGYREWIAKAQTGFLEQISDEINCNSII</sequence>
<gene>
    <name evidence="4" type="ORF">LSH36_376g00042</name>
</gene>
<dbReference type="EMBL" id="JAODUP010000376">
    <property type="protein sequence ID" value="KAK2151070.1"/>
    <property type="molecule type" value="Genomic_DNA"/>
</dbReference>
<keyword evidence="1" id="KW-0808">Transferase</keyword>
<proteinExistence type="predicted"/>
<evidence type="ECO:0000256" key="2">
    <source>
        <dbReference type="ARBA" id="ARBA00022737"/>
    </source>
</evidence>
<dbReference type="PANTHER" id="PTHR11364:SF27">
    <property type="entry name" value="SULFURTRANSFERASE"/>
    <property type="match status" value="1"/>
</dbReference>
<protein>
    <recommendedName>
        <fullName evidence="3">Rhodanese domain-containing protein</fullName>
    </recommendedName>
</protein>
<dbReference type="PROSITE" id="PS00380">
    <property type="entry name" value="RHODANESE_1"/>
    <property type="match status" value="1"/>
</dbReference>
<keyword evidence="5" id="KW-1185">Reference proteome</keyword>
<dbReference type="GO" id="GO:0005739">
    <property type="term" value="C:mitochondrion"/>
    <property type="evidence" value="ECO:0007669"/>
    <property type="project" value="TreeGrafter"/>
</dbReference>
<dbReference type="AlphaFoldDB" id="A0AAD9JET7"/>
<accession>A0AAD9JET7</accession>
<reference evidence="4" key="1">
    <citation type="journal article" date="2023" name="Mol. Biol. Evol.">
        <title>Third-Generation Sequencing Reveals the Adaptive Role of the Epigenome in Three Deep-Sea Polychaetes.</title>
        <authorList>
            <person name="Perez M."/>
            <person name="Aroh O."/>
            <person name="Sun Y."/>
            <person name="Lan Y."/>
            <person name="Juniper S.K."/>
            <person name="Young C.R."/>
            <person name="Angers B."/>
            <person name="Qian P.Y."/>
        </authorList>
    </citation>
    <scope>NUCLEOTIDE SEQUENCE</scope>
    <source>
        <strain evidence="4">P08H-3</strain>
    </source>
</reference>
<dbReference type="InterPro" id="IPR001307">
    <property type="entry name" value="Thiosulphate_STrfase_CS"/>
</dbReference>
<dbReference type="PROSITE" id="PS50206">
    <property type="entry name" value="RHODANESE_3"/>
    <property type="match status" value="2"/>
</dbReference>
<dbReference type="PANTHER" id="PTHR11364">
    <property type="entry name" value="THIOSULFATE SULFERTANSFERASE"/>
    <property type="match status" value="1"/>
</dbReference>
<organism evidence="4 5">
    <name type="scientific">Paralvinella palmiformis</name>
    <dbReference type="NCBI Taxonomy" id="53620"/>
    <lineage>
        <taxon>Eukaryota</taxon>
        <taxon>Metazoa</taxon>
        <taxon>Spiralia</taxon>
        <taxon>Lophotrochozoa</taxon>
        <taxon>Annelida</taxon>
        <taxon>Polychaeta</taxon>
        <taxon>Sedentaria</taxon>
        <taxon>Canalipalpata</taxon>
        <taxon>Terebellida</taxon>
        <taxon>Terebelliformia</taxon>
        <taxon>Alvinellidae</taxon>
        <taxon>Paralvinella</taxon>
    </lineage>
</organism>
<dbReference type="InterPro" id="IPR045078">
    <property type="entry name" value="TST/MPST-like"/>
</dbReference>